<protein>
    <submittedName>
        <fullName evidence="1">Uncharacterized protein</fullName>
    </submittedName>
</protein>
<dbReference type="EMBL" id="JADGMS010000001">
    <property type="protein sequence ID" value="KAF9688975.1"/>
    <property type="molecule type" value="Genomic_DNA"/>
</dbReference>
<name>A0A835NA89_9ROSI</name>
<organism evidence="1 2">
    <name type="scientific">Salix dunnii</name>
    <dbReference type="NCBI Taxonomy" id="1413687"/>
    <lineage>
        <taxon>Eukaryota</taxon>
        <taxon>Viridiplantae</taxon>
        <taxon>Streptophyta</taxon>
        <taxon>Embryophyta</taxon>
        <taxon>Tracheophyta</taxon>
        <taxon>Spermatophyta</taxon>
        <taxon>Magnoliopsida</taxon>
        <taxon>eudicotyledons</taxon>
        <taxon>Gunneridae</taxon>
        <taxon>Pentapetalae</taxon>
        <taxon>rosids</taxon>
        <taxon>fabids</taxon>
        <taxon>Malpighiales</taxon>
        <taxon>Salicaceae</taxon>
        <taxon>Saliceae</taxon>
        <taxon>Salix</taxon>
    </lineage>
</organism>
<dbReference type="AlphaFoldDB" id="A0A835NA89"/>
<sequence>MSVTVVIMNTSGHLAARKIDRFEKNIAEREAVPETTMKREGSILLVLLSLDSSSLLSLDHVFFVVCNSSVPDNQDSDRRRQGMNCH</sequence>
<dbReference type="Proteomes" id="UP000657918">
    <property type="component" value="Unassembled WGS sequence"/>
</dbReference>
<evidence type="ECO:0000313" key="1">
    <source>
        <dbReference type="EMBL" id="KAF9688975.1"/>
    </source>
</evidence>
<proteinExistence type="predicted"/>
<comment type="caution">
    <text evidence="1">The sequence shown here is derived from an EMBL/GenBank/DDBJ whole genome shotgun (WGS) entry which is preliminary data.</text>
</comment>
<accession>A0A835NA89</accession>
<evidence type="ECO:0000313" key="2">
    <source>
        <dbReference type="Proteomes" id="UP000657918"/>
    </source>
</evidence>
<gene>
    <name evidence="1" type="ORF">SADUNF_Sadunf01G0043800</name>
</gene>
<reference evidence="1 2" key="1">
    <citation type="submission" date="2020-10" db="EMBL/GenBank/DDBJ databases">
        <title>Plant Genome Project.</title>
        <authorList>
            <person name="Zhang R.-G."/>
        </authorList>
    </citation>
    <scope>NUCLEOTIDE SEQUENCE [LARGE SCALE GENOMIC DNA]</scope>
    <source>
        <strain evidence="1">FAFU-HL-1</strain>
        <tissue evidence="1">Leaf</tissue>
    </source>
</reference>
<keyword evidence="2" id="KW-1185">Reference proteome</keyword>